<evidence type="ECO:0000256" key="2">
    <source>
        <dbReference type="SAM" id="Coils"/>
    </source>
</evidence>
<dbReference type="RefSeq" id="WP_320753514.1">
    <property type="nucleotide sequence ID" value="NZ_JAWNFU010000003.1"/>
</dbReference>
<dbReference type="PROSITE" id="PS50994">
    <property type="entry name" value="INTEGRASE"/>
    <property type="match status" value="1"/>
</dbReference>
<accession>A0AAW9HPG9</accession>
<dbReference type="InterPro" id="IPR048020">
    <property type="entry name" value="Transpos_IS3"/>
</dbReference>
<dbReference type="Pfam" id="PF00665">
    <property type="entry name" value="rve"/>
    <property type="match status" value="1"/>
</dbReference>
<dbReference type="InterPro" id="IPR025948">
    <property type="entry name" value="HTH-like_dom"/>
</dbReference>
<dbReference type="Proteomes" id="UP001273799">
    <property type="component" value="Unassembled WGS sequence"/>
</dbReference>
<evidence type="ECO:0000313" key="4">
    <source>
        <dbReference type="EMBL" id="MDY5153568.1"/>
    </source>
</evidence>
<dbReference type="InterPro" id="IPR050900">
    <property type="entry name" value="Transposase_IS3/IS150/IS904"/>
</dbReference>
<gene>
    <name evidence="4" type="ORF">R6G71_05835</name>
</gene>
<dbReference type="PANTHER" id="PTHR46889:SF4">
    <property type="entry name" value="TRANSPOSASE INSO FOR INSERTION SEQUENCE ELEMENT IS911B-RELATED"/>
    <property type="match status" value="1"/>
</dbReference>
<dbReference type="NCBIfam" id="NF033516">
    <property type="entry name" value="transpos_IS3"/>
    <property type="match status" value="1"/>
</dbReference>
<dbReference type="Pfam" id="PF01527">
    <property type="entry name" value="HTH_Tnp_1"/>
    <property type="match status" value="1"/>
</dbReference>
<dbReference type="InterPro" id="IPR001584">
    <property type="entry name" value="Integrase_cat-core"/>
</dbReference>
<dbReference type="EMBL" id="JAWNFU010000003">
    <property type="protein sequence ID" value="MDY5153568.1"/>
    <property type="molecule type" value="Genomic_DNA"/>
</dbReference>
<feature type="domain" description="Integrase catalytic" evidence="3">
    <location>
        <begin position="227"/>
        <end position="391"/>
    </location>
</feature>
<dbReference type="GO" id="GO:0003677">
    <property type="term" value="F:DNA binding"/>
    <property type="evidence" value="ECO:0007669"/>
    <property type="project" value="InterPro"/>
</dbReference>
<proteinExistence type="predicted"/>
<name>A0AAW9HPG9_9ACTO</name>
<keyword evidence="2" id="KW-0175">Coiled coil</keyword>
<evidence type="ECO:0000259" key="3">
    <source>
        <dbReference type="PROSITE" id="PS50994"/>
    </source>
</evidence>
<dbReference type="InterPro" id="IPR036397">
    <property type="entry name" value="RNaseH_sf"/>
</dbReference>
<dbReference type="SUPFAM" id="SSF53098">
    <property type="entry name" value="Ribonuclease H-like"/>
    <property type="match status" value="1"/>
</dbReference>
<comment type="function">
    <text evidence="1">Involved in the transposition of the insertion sequence.</text>
</comment>
<evidence type="ECO:0000256" key="1">
    <source>
        <dbReference type="ARBA" id="ARBA00002286"/>
    </source>
</evidence>
<organism evidence="4 5">
    <name type="scientific">Actinobaculum suis</name>
    <dbReference type="NCBI Taxonomy" id="1657"/>
    <lineage>
        <taxon>Bacteria</taxon>
        <taxon>Bacillati</taxon>
        <taxon>Actinomycetota</taxon>
        <taxon>Actinomycetes</taxon>
        <taxon>Actinomycetales</taxon>
        <taxon>Actinomycetaceae</taxon>
        <taxon>Actinobaculum</taxon>
    </lineage>
</organism>
<dbReference type="InterPro" id="IPR012337">
    <property type="entry name" value="RNaseH-like_sf"/>
</dbReference>
<sequence>MSRKTYSAQFKKDAVAAYESSEASMAQVASDLGINRNSLQNWVNQFCTGVRARRRKEAEAARVLSEAERIRQLEKENALLKEERDILRKAAQYFGEGDGLVIRFKFIEDHRTEFSVKRMCTVLKVRRSSYYKWAANAARREQQVYADGLLGERIRIAFEAEGGLYGAKRIAALLTAQTPDQPVNHKRVARVMKALGLAGFTKKRRVRTTVSDPHKRVFDDLLERDFTAARPNDKLVGDITYLPLAGQKNMYLATVIDCFSRKLVGFAIADHMRVELAREALLMAADQRGSLRGTIFHSDHGSVYTSSVFQETCRQLGVQQSMGAVGSSADNALAESFNATLKREVLKNAKVFPNMLSCRRQVFAWCTRYNTKRLHTWCNYQAPDTFEKHASATLDLAA</sequence>
<dbReference type="GO" id="GO:0015074">
    <property type="term" value="P:DNA integration"/>
    <property type="evidence" value="ECO:0007669"/>
    <property type="project" value="InterPro"/>
</dbReference>
<dbReference type="Pfam" id="PF13276">
    <property type="entry name" value="HTH_21"/>
    <property type="match status" value="1"/>
</dbReference>
<dbReference type="AlphaFoldDB" id="A0AAW9HPG9"/>
<dbReference type="Gene3D" id="3.30.420.10">
    <property type="entry name" value="Ribonuclease H-like superfamily/Ribonuclease H"/>
    <property type="match status" value="1"/>
</dbReference>
<reference evidence="4" key="1">
    <citation type="submission" date="2023-10" db="EMBL/GenBank/DDBJ databases">
        <title>Whole Genome based description of the genera Actinobaculum and Actinotignum reveals a complex phylogenetic relationship within the species included in the genus Actinotignum.</title>
        <authorList>
            <person name="Jensen C.S."/>
            <person name="Dargis R."/>
            <person name="Kemp M."/>
            <person name="Christensen J.J."/>
        </authorList>
    </citation>
    <scope>NUCLEOTIDE SEQUENCE</scope>
    <source>
        <strain evidence="4">Actinobaculum_suis_CCUG19206T</strain>
    </source>
</reference>
<dbReference type="InterPro" id="IPR009057">
    <property type="entry name" value="Homeodomain-like_sf"/>
</dbReference>
<dbReference type="GO" id="GO:0006313">
    <property type="term" value="P:DNA transposition"/>
    <property type="evidence" value="ECO:0007669"/>
    <property type="project" value="InterPro"/>
</dbReference>
<dbReference type="PANTHER" id="PTHR46889">
    <property type="entry name" value="TRANSPOSASE INSF FOR INSERTION SEQUENCE IS3B-RELATED"/>
    <property type="match status" value="1"/>
</dbReference>
<dbReference type="Gene3D" id="1.10.10.60">
    <property type="entry name" value="Homeodomain-like"/>
    <property type="match status" value="1"/>
</dbReference>
<dbReference type="InterPro" id="IPR002514">
    <property type="entry name" value="Transposase_8"/>
</dbReference>
<protein>
    <submittedName>
        <fullName evidence="4">IS3 family transposase</fullName>
    </submittedName>
</protein>
<feature type="coiled-coil region" evidence="2">
    <location>
        <begin position="56"/>
        <end position="90"/>
    </location>
</feature>
<evidence type="ECO:0000313" key="5">
    <source>
        <dbReference type="Proteomes" id="UP001273799"/>
    </source>
</evidence>
<comment type="caution">
    <text evidence="4">The sequence shown here is derived from an EMBL/GenBank/DDBJ whole genome shotgun (WGS) entry which is preliminary data.</text>
</comment>
<dbReference type="SUPFAM" id="SSF46689">
    <property type="entry name" value="Homeodomain-like"/>
    <property type="match status" value="1"/>
</dbReference>
<dbReference type="GO" id="GO:0004803">
    <property type="term" value="F:transposase activity"/>
    <property type="evidence" value="ECO:0007669"/>
    <property type="project" value="InterPro"/>
</dbReference>